<dbReference type="PROSITE" id="PS50006">
    <property type="entry name" value="FHA_DOMAIN"/>
    <property type="match status" value="1"/>
</dbReference>
<feature type="region of interest" description="Disordered" evidence="6">
    <location>
        <begin position="575"/>
        <end position="606"/>
    </location>
</feature>
<dbReference type="Pfam" id="PF00498">
    <property type="entry name" value="FHA"/>
    <property type="match status" value="1"/>
</dbReference>
<gene>
    <name evidence="8" type="ORF">PENPOL_c012G09717</name>
</gene>
<evidence type="ECO:0000313" key="8">
    <source>
        <dbReference type="EMBL" id="OQD62481.1"/>
    </source>
</evidence>
<comment type="caution">
    <text evidence="8">The sequence shown here is derived from an EMBL/GenBank/DDBJ whole genome shotgun (WGS) entry which is preliminary data.</text>
</comment>
<evidence type="ECO:0000256" key="2">
    <source>
        <dbReference type="ARBA" id="ARBA00022763"/>
    </source>
</evidence>
<dbReference type="InterPro" id="IPR000253">
    <property type="entry name" value="FHA_dom"/>
</dbReference>
<comment type="subcellular location">
    <subcellularLocation>
        <location evidence="1">Nucleus</location>
    </subcellularLocation>
</comment>
<dbReference type="GO" id="GO:0030870">
    <property type="term" value="C:Mre11 complex"/>
    <property type="evidence" value="ECO:0007669"/>
    <property type="project" value="InterPro"/>
</dbReference>
<keyword evidence="3" id="KW-0234">DNA repair</keyword>
<dbReference type="Proteomes" id="UP000191408">
    <property type="component" value="Unassembled WGS sequence"/>
</dbReference>
<evidence type="ECO:0000256" key="3">
    <source>
        <dbReference type="ARBA" id="ARBA00023204"/>
    </source>
</evidence>
<sequence>MWILDSTGDFLEGKRVWLRPGKKYLFGRFHRDGVRHAVNHNSISRKHMTIEISPVNPRDGLSPRARSDITITDLESKKGTVVDERRIQGECKLEKSDEHVIKLAKYQHTLRIKWEPVVLTLSASSKQVRGEDPLAHVRSRLEDLDIKTIMDYIVDQTTHVVQRKRNTAKGLQALVNGKYIVDDSYIDALVYAATPGDLENVESLCPLETDFESAWPDPNQHLPPPGKEPTQRPAAAFAPNSARLNVFEGYTFIFGDPAQFENLQGPINNGQGKVLFYHIEDGATTAADIVRFMKKAAGGKGVGSERHGSGSVVLVRFRSKGDLEQWSIDVGNEVALMTDQRVIEQREFLDAILGNDASTLCRALPTEEGSSQISSSTPAVEPEQATQRAISVVSESVSPPDPEPSQPSTARSKTPRVRAYVSKMKTFDDGFDMESVPVYAPEEEDTNINSTQTMDLETQVPSQATQPLNTVKEEPEEDTVADLLPGARAMKRRRAEMTRHHHPEGEAVTPESEAPKRKRPKLDVLEAARKHREDEEQQRKAEEESHPADMGEVDVDQLKNLAIVEEMEIPVRNAPAREDQSPDRWDDQWNGRKNFKKFRRKGEPRSRARVQTVIVPLEEVTRKDYGIGDHYWASNSAETNSRIEPEGPDSDDRHDEVAPSRSELSVTVHTSPEPTPDPTPARRPKRAHEERDSDSDDGLRFRFRRKRETEHRASAALISAVNHSSELSGCSFSSGGEQVSSMTSNSPYLPSSSLPPLMMTAIPPSGLVLVNSLDSAPVAVPASVGKSNCSTSANVPSGDIGENCTPSPIPVSEDQSHLPAQVPASTSSAPAQAAIQFVNLPVEIHEIILDHIFGKRASAGNHTAYGESSAQNWSKALHHPRRKALSNLALTCRVWTGLVQSRIYRHIRIKGSRDELAHCVRWFKRNPHLIPYICHIEVWIPIWGDRALRPNIPRLNAEQYAAQTAAGRVVPMQWNHDHHQGSEMFYYHCATANASLEEIFGFIRRFLPAARVLTLEGGHCKNPPMVQHFRHSRGQYSVQALLQRRLPVLEHIQTFIMRGAWNLMRQLDDWHNISRALPALSEWHCAWVQPHINAYFIMIHILTRPRVTIRHINLSLEGFYNNDSLLGGLSGPRASLPPICSLLGDTAPRLESFTYTGRVCWYFFETLKQRATAMASDSRLRSLDLVVKACCHNKKVDKSHHWSQMSQGIGGITSIAFIRAFEAVVIKAIECLSVLPALEYLRIRFIDLDSTCPPLNPYFQLVNNECTGLWSEDILEALRRNRPSASFLALTDGTAAEYDDQQIVGALIPRVRPLGIQVNTYSLLADSSNPY</sequence>
<comment type="similarity">
    <text evidence="5">Belongs to the Nibrin family.</text>
</comment>
<evidence type="ECO:0000313" key="9">
    <source>
        <dbReference type="Proteomes" id="UP000191408"/>
    </source>
</evidence>
<proteinExistence type="inferred from homology"/>
<dbReference type="InterPro" id="IPR008984">
    <property type="entry name" value="SMAD_FHA_dom_sf"/>
</dbReference>
<reference evidence="9" key="1">
    <citation type="journal article" date="2017" name="Nat. Microbiol.">
        <title>Global analysis of biosynthetic gene clusters reveals vast potential of secondary metabolite production in Penicillium species.</title>
        <authorList>
            <person name="Nielsen J.C."/>
            <person name="Grijseels S."/>
            <person name="Prigent S."/>
            <person name="Ji B."/>
            <person name="Dainat J."/>
            <person name="Nielsen K.F."/>
            <person name="Frisvad J.C."/>
            <person name="Workman M."/>
            <person name="Nielsen J."/>
        </authorList>
    </citation>
    <scope>NUCLEOTIDE SEQUENCE [LARGE SCALE GENOMIC DNA]</scope>
    <source>
        <strain evidence="9">IBT 4502</strain>
    </source>
</reference>
<evidence type="ECO:0000256" key="5">
    <source>
        <dbReference type="ARBA" id="ARBA00044757"/>
    </source>
</evidence>
<dbReference type="InterPro" id="IPR043014">
    <property type="entry name" value="Nibrin_BRCT2_sf"/>
</dbReference>
<feature type="compositionally biased region" description="Basic residues" evidence="6">
    <location>
        <begin position="492"/>
        <end position="502"/>
    </location>
</feature>
<feature type="region of interest" description="Disordered" evidence="6">
    <location>
        <begin position="492"/>
        <end position="549"/>
    </location>
</feature>
<feature type="region of interest" description="Disordered" evidence="6">
    <location>
        <begin position="783"/>
        <end position="802"/>
    </location>
</feature>
<dbReference type="GO" id="GO:0007095">
    <property type="term" value="P:mitotic G2 DNA damage checkpoint signaling"/>
    <property type="evidence" value="ECO:0007669"/>
    <property type="project" value="InterPro"/>
</dbReference>
<dbReference type="PANTHER" id="PTHR12162">
    <property type="entry name" value="NIBRIN-RELATED"/>
    <property type="match status" value="1"/>
</dbReference>
<organism evidence="8 9">
    <name type="scientific">Penicillium polonicum</name>
    <dbReference type="NCBI Taxonomy" id="60169"/>
    <lineage>
        <taxon>Eukaryota</taxon>
        <taxon>Fungi</taxon>
        <taxon>Dikarya</taxon>
        <taxon>Ascomycota</taxon>
        <taxon>Pezizomycotina</taxon>
        <taxon>Eurotiomycetes</taxon>
        <taxon>Eurotiomycetidae</taxon>
        <taxon>Eurotiales</taxon>
        <taxon>Aspergillaceae</taxon>
        <taxon>Penicillium</taxon>
    </lineage>
</organism>
<evidence type="ECO:0000256" key="6">
    <source>
        <dbReference type="SAM" id="MobiDB-lite"/>
    </source>
</evidence>
<protein>
    <recommendedName>
        <fullName evidence="7">FHA domain-containing protein</fullName>
    </recommendedName>
</protein>
<evidence type="ECO:0000256" key="1">
    <source>
        <dbReference type="ARBA" id="ARBA00004123"/>
    </source>
</evidence>
<feature type="region of interest" description="Disordered" evidence="6">
    <location>
        <begin position="636"/>
        <end position="701"/>
    </location>
</feature>
<keyword evidence="2" id="KW-0227">DNA damage</keyword>
<feature type="compositionally biased region" description="Basic and acidic residues" evidence="6">
    <location>
        <begin position="521"/>
        <end position="549"/>
    </location>
</feature>
<feature type="compositionally biased region" description="Basic and acidic residues" evidence="6">
    <location>
        <begin position="575"/>
        <end position="590"/>
    </location>
</feature>
<feature type="compositionally biased region" description="Polar residues" evidence="6">
    <location>
        <begin position="368"/>
        <end position="389"/>
    </location>
</feature>
<keyword evidence="9" id="KW-1185">Reference proteome</keyword>
<name>A0A1V6NCQ7_PENPO</name>
<feature type="region of interest" description="Disordered" evidence="6">
    <location>
        <begin position="366"/>
        <end position="417"/>
    </location>
</feature>
<evidence type="ECO:0000256" key="4">
    <source>
        <dbReference type="ARBA" id="ARBA00023242"/>
    </source>
</evidence>
<dbReference type="OrthoDB" id="5281682at2759"/>
<feature type="compositionally biased region" description="Polar residues" evidence="6">
    <location>
        <begin position="785"/>
        <end position="795"/>
    </location>
</feature>
<dbReference type="GO" id="GO:0000724">
    <property type="term" value="P:double-strand break repair via homologous recombination"/>
    <property type="evidence" value="ECO:0007669"/>
    <property type="project" value="TreeGrafter"/>
</dbReference>
<dbReference type="InterPro" id="IPR040227">
    <property type="entry name" value="Nibrin-rel"/>
</dbReference>
<dbReference type="Gene3D" id="2.60.200.20">
    <property type="match status" value="1"/>
</dbReference>
<feature type="domain" description="FHA" evidence="7">
    <location>
        <begin position="24"/>
        <end position="87"/>
    </location>
</feature>
<dbReference type="CDD" id="cd22667">
    <property type="entry name" value="FHA_NBN"/>
    <property type="match status" value="1"/>
</dbReference>
<dbReference type="SUPFAM" id="SSF49879">
    <property type="entry name" value="SMAD/FHA domain"/>
    <property type="match status" value="1"/>
</dbReference>
<keyword evidence="4" id="KW-0539">Nucleus</keyword>
<dbReference type="Gene3D" id="3.40.50.10980">
    <property type="entry name" value="Nibrin, BRCT2 domain"/>
    <property type="match status" value="1"/>
</dbReference>
<accession>A0A1V6NCQ7</accession>
<dbReference type="STRING" id="60169.A0A1V6NCQ7"/>
<dbReference type="GO" id="GO:0003684">
    <property type="term" value="F:damaged DNA binding"/>
    <property type="evidence" value="ECO:0007669"/>
    <property type="project" value="TreeGrafter"/>
</dbReference>
<feature type="compositionally biased region" description="Basic and acidic residues" evidence="6">
    <location>
        <begin position="641"/>
        <end position="658"/>
    </location>
</feature>
<dbReference type="PANTHER" id="PTHR12162:SF0">
    <property type="entry name" value="NIBRIN"/>
    <property type="match status" value="1"/>
</dbReference>
<evidence type="ECO:0000259" key="7">
    <source>
        <dbReference type="PROSITE" id="PS50006"/>
    </source>
</evidence>
<feature type="compositionally biased region" description="Polar residues" evidence="6">
    <location>
        <begin position="662"/>
        <end position="672"/>
    </location>
</feature>
<dbReference type="Pfam" id="PF16508">
    <property type="entry name" value="NIBRIN_BRCT_II"/>
    <property type="match status" value="1"/>
</dbReference>
<dbReference type="EMBL" id="MDYM01000012">
    <property type="protein sequence ID" value="OQD62481.1"/>
    <property type="molecule type" value="Genomic_DNA"/>
</dbReference>
<dbReference type="InterPro" id="IPR032429">
    <property type="entry name" value="Nibrin_BRCT2"/>
</dbReference>